<reference evidence="6" key="1">
    <citation type="submission" date="2022-11" db="UniProtKB">
        <authorList>
            <consortium name="WormBaseParasite"/>
        </authorList>
    </citation>
    <scope>IDENTIFICATION</scope>
</reference>
<evidence type="ECO:0000256" key="2">
    <source>
        <dbReference type="ARBA" id="ARBA00023054"/>
    </source>
</evidence>
<dbReference type="InterPro" id="IPR028172">
    <property type="entry name" value="FT20"/>
</dbReference>
<dbReference type="OMA" id="CIQMMTE"/>
<dbReference type="GO" id="GO:0097546">
    <property type="term" value="C:ciliary base"/>
    <property type="evidence" value="ECO:0007669"/>
    <property type="project" value="TreeGrafter"/>
</dbReference>
<dbReference type="WBParaSite" id="nRc.2.0.1.t39129-RA">
    <property type="protein sequence ID" value="nRc.2.0.1.t39129-RA"/>
    <property type="gene ID" value="nRc.2.0.1.g39129"/>
</dbReference>
<comment type="subcellular location">
    <subcellularLocation>
        <location evidence="1">Cell projection</location>
        <location evidence="1">Cilium</location>
    </subcellularLocation>
</comment>
<protein>
    <submittedName>
        <fullName evidence="6">Uncharacterized protein</fullName>
    </submittedName>
</protein>
<sequence length="132" mass="15121">MTDDDTLAKSGLFFDDLHKLRIVKPESNQISRDLAQNGRQFVEHNEKLATTIESLLESIAVLSKEVEEAKVKALGSRSLLKNIDKQKHAECQQLLALIKEKQCELDRLKIENDSLLKEERDQKEFIAQFAND</sequence>
<dbReference type="GO" id="GO:0005813">
    <property type="term" value="C:centrosome"/>
    <property type="evidence" value="ECO:0007669"/>
    <property type="project" value="TreeGrafter"/>
</dbReference>
<dbReference type="PANTHER" id="PTHR31978">
    <property type="entry name" value="INTRAFLAGELLAR TRANSPORT PROTEIN 20 HOMOLOG"/>
    <property type="match status" value="1"/>
</dbReference>
<dbReference type="GO" id="GO:0060271">
    <property type="term" value="P:cilium assembly"/>
    <property type="evidence" value="ECO:0007669"/>
    <property type="project" value="TreeGrafter"/>
</dbReference>
<evidence type="ECO:0000256" key="1">
    <source>
        <dbReference type="ARBA" id="ARBA00004138"/>
    </source>
</evidence>
<dbReference type="GO" id="GO:0036064">
    <property type="term" value="C:ciliary basal body"/>
    <property type="evidence" value="ECO:0007669"/>
    <property type="project" value="TreeGrafter"/>
</dbReference>
<evidence type="ECO:0000313" key="5">
    <source>
        <dbReference type="Proteomes" id="UP000887565"/>
    </source>
</evidence>
<dbReference type="Pfam" id="PF14931">
    <property type="entry name" value="IFT20"/>
    <property type="match status" value="1"/>
</dbReference>
<name>A0A915KK43_ROMCU</name>
<dbReference type="Proteomes" id="UP000887565">
    <property type="component" value="Unplaced"/>
</dbReference>
<dbReference type="AlphaFoldDB" id="A0A915KK43"/>
<accession>A0A915KK43</accession>
<feature type="coiled-coil region" evidence="4">
    <location>
        <begin position="45"/>
        <end position="118"/>
    </location>
</feature>
<dbReference type="GO" id="GO:0097730">
    <property type="term" value="C:non-motile cilium"/>
    <property type="evidence" value="ECO:0007669"/>
    <property type="project" value="TreeGrafter"/>
</dbReference>
<evidence type="ECO:0000313" key="6">
    <source>
        <dbReference type="WBParaSite" id="nRc.2.0.1.t39129-RA"/>
    </source>
</evidence>
<dbReference type="GO" id="GO:0061512">
    <property type="term" value="P:protein localization to cilium"/>
    <property type="evidence" value="ECO:0007669"/>
    <property type="project" value="TreeGrafter"/>
</dbReference>
<proteinExistence type="predicted"/>
<evidence type="ECO:0000256" key="3">
    <source>
        <dbReference type="ARBA" id="ARBA00023273"/>
    </source>
</evidence>
<dbReference type="GO" id="GO:0030990">
    <property type="term" value="C:intraciliary transport particle"/>
    <property type="evidence" value="ECO:0007669"/>
    <property type="project" value="TreeGrafter"/>
</dbReference>
<keyword evidence="3" id="KW-0966">Cell projection</keyword>
<keyword evidence="2 4" id="KW-0175">Coiled coil</keyword>
<keyword evidence="5" id="KW-1185">Reference proteome</keyword>
<dbReference type="GO" id="GO:0005737">
    <property type="term" value="C:cytoplasm"/>
    <property type="evidence" value="ECO:0007669"/>
    <property type="project" value="TreeGrafter"/>
</dbReference>
<evidence type="ECO:0000256" key="4">
    <source>
        <dbReference type="SAM" id="Coils"/>
    </source>
</evidence>
<dbReference type="PANTHER" id="PTHR31978:SF1">
    <property type="entry name" value="INTRAFLAGELLAR TRANSPORT PROTEIN 20 HOMOLOG"/>
    <property type="match status" value="1"/>
</dbReference>
<organism evidence="5 6">
    <name type="scientific">Romanomermis culicivorax</name>
    <name type="common">Nematode worm</name>
    <dbReference type="NCBI Taxonomy" id="13658"/>
    <lineage>
        <taxon>Eukaryota</taxon>
        <taxon>Metazoa</taxon>
        <taxon>Ecdysozoa</taxon>
        <taxon>Nematoda</taxon>
        <taxon>Enoplea</taxon>
        <taxon>Dorylaimia</taxon>
        <taxon>Mermithida</taxon>
        <taxon>Mermithoidea</taxon>
        <taxon>Mermithidae</taxon>
        <taxon>Romanomermis</taxon>
    </lineage>
</organism>